<dbReference type="EMBL" id="JAAAHW010006421">
    <property type="protein sequence ID" value="KAF9961314.1"/>
    <property type="molecule type" value="Genomic_DNA"/>
</dbReference>
<feature type="region of interest" description="Disordered" evidence="1">
    <location>
        <begin position="12"/>
        <end position="51"/>
    </location>
</feature>
<keyword evidence="3" id="KW-1185">Reference proteome</keyword>
<dbReference type="OrthoDB" id="1924968at2759"/>
<comment type="caution">
    <text evidence="2">The sequence shown here is derived from an EMBL/GenBank/DDBJ whole genome shotgun (WGS) entry which is preliminary data.</text>
</comment>
<protein>
    <submittedName>
        <fullName evidence="2">Uncharacterized protein</fullName>
    </submittedName>
</protein>
<evidence type="ECO:0000256" key="1">
    <source>
        <dbReference type="SAM" id="MobiDB-lite"/>
    </source>
</evidence>
<reference evidence="2" key="1">
    <citation type="journal article" date="2020" name="Fungal Divers.">
        <title>Resolving the Mortierellaceae phylogeny through synthesis of multi-gene phylogenetics and phylogenomics.</title>
        <authorList>
            <person name="Vandepol N."/>
            <person name="Liber J."/>
            <person name="Desiro A."/>
            <person name="Na H."/>
            <person name="Kennedy M."/>
            <person name="Barry K."/>
            <person name="Grigoriev I.V."/>
            <person name="Miller A.N."/>
            <person name="O'Donnell K."/>
            <person name="Stajich J.E."/>
            <person name="Bonito G."/>
        </authorList>
    </citation>
    <scope>NUCLEOTIDE SEQUENCE</scope>
    <source>
        <strain evidence="2">MES-2147</strain>
    </source>
</reference>
<gene>
    <name evidence="2" type="ORF">BGZ65_010954</name>
</gene>
<organism evidence="2 3">
    <name type="scientific">Modicella reniformis</name>
    <dbReference type="NCBI Taxonomy" id="1440133"/>
    <lineage>
        <taxon>Eukaryota</taxon>
        <taxon>Fungi</taxon>
        <taxon>Fungi incertae sedis</taxon>
        <taxon>Mucoromycota</taxon>
        <taxon>Mortierellomycotina</taxon>
        <taxon>Mortierellomycetes</taxon>
        <taxon>Mortierellales</taxon>
        <taxon>Mortierellaceae</taxon>
        <taxon>Modicella</taxon>
    </lineage>
</organism>
<name>A0A9P6M1N2_9FUNG</name>
<proteinExistence type="predicted"/>
<dbReference type="Proteomes" id="UP000749646">
    <property type="component" value="Unassembled WGS sequence"/>
</dbReference>
<dbReference type="AlphaFoldDB" id="A0A9P6M1N2"/>
<evidence type="ECO:0000313" key="2">
    <source>
        <dbReference type="EMBL" id="KAF9961314.1"/>
    </source>
</evidence>
<sequence length="127" mass="14017">MAIFDPAPVHLPKSARTSIDHDGTSHRMTPSRPPSIESMNSANSVPFAPPPPPPPSLWKRFTNHFSHRVIKRHIKFMAALYLSSAMTLIIPVADVLGNSPYLANVAVIFMHPARTVGSQLEVTFFSF</sequence>
<accession>A0A9P6M1N2</accession>
<feature type="non-terminal residue" evidence="2">
    <location>
        <position position="127"/>
    </location>
</feature>
<evidence type="ECO:0000313" key="3">
    <source>
        <dbReference type="Proteomes" id="UP000749646"/>
    </source>
</evidence>